<reference evidence="1 2" key="2">
    <citation type="journal article" date="2022" name="Mol. Ecol. Resour.">
        <title>The genomes of chicory, endive, great burdock and yacon provide insights into Asteraceae paleo-polyploidization history and plant inulin production.</title>
        <authorList>
            <person name="Fan W."/>
            <person name="Wang S."/>
            <person name="Wang H."/>
            <person name="Wang A."/>
            <person name="Jiang F."/>
            <person name="Liu H."/>
            <person name="Zhao H."/>
            <person name="Xu D."/>
            <person name="Zhang Y."/>
        </authorList>
    </citation>
    <scope>NUCLEOTIDE SEQUENCE [LARGE SCALE GENOMIC DNA]</scope>
    <source>
        <strain evidence="2">cv. Yunnan</strain>
        <tissue evidence="1">Leaves</tissue>
    </source>
</reference>
<reference evidence="2" key="1">
    <citation type="journal article" date="2022" name="Mol. Ecol. Resour.">
        <title>The genomes of chicory, endive, great burdock and yacon provide insights into Asteraceae palaeo-polyploidization history and plant inulin production.</title>
        <authorList>
            <person name="Fan W."/>
            <person name="Wang S."/>
            <person name="Wang H."/>
            <person name="Wang A."/>
            <person name="Jiang F."/>
            <person name="Liu H."/>
            <person name="Zhao H."/>
            <person name="Xu D."/>
            <person name="Zhang Y."/>
        </authorList>
    </citation>
    <scope>NUCLEOTIDE SEQUENCE [LARGE SCALE GENOMIC DNA]</scope>
    <source>
        <strain evidence="2">cv. Yunnan</strain>
    </source>
</reference>
<evidence type="ECO:0000313" key="2">
    <source>
        <dbReference type="Proteomes" id="UP001056120"/>
    </source>
</evidence>
<organism evidence="1 2">
    <name type="scientific">Smallanthus sonchifolius</name>
    <dbReference type="NCBI Taxonomy" id="185202"/>
    <lineage>
        <taxon>Eukaryota</taxon>
        <taxon>Viridiplantae</taxon>
        <taxon>Streptophyta</taxon>
        <taxon>Embryophyta</taxon>
        <taxon>Tracheophyta</taxon>
        <taxon>Spermatophyta</taxon>
        <taxon>Magnoliopsida</taxon>
        <taxon>eudicotyledons</taxon>
        <taxon>Gunneridae</taxon>
        <taxon>Pentapetalae</taxon>
        <taxon>asterids</taxon>
        <taxon>campanulids</taxon>
        <taxon>Asterales</taxon>
        <taxon>Asteraceae</taxon>
        <taxon>Asteroideae</taxon>
        <taxon>Heliantheae alliance</taxon>
        <taxon>Millerieae</taxon>
        <taxon>Smallanthus</taxon>
    </lineage>
</organism>
<gene>
    <name evidence="1" type="ORF">L1987_15101</name>
</gene>
<protein>
    <submittedName>
        <fullName evidence="1">Uncharacterized protein</fullName>
    </submittedName>
</protein>
<sequence>MISFVPCFMKDTYVSETFTYDSLNTSFMPISILNKLEEGHMIPTNLPMFLHDQSVRYARGIVEYILDKIPRKFPLSAEEEQITIKQKGSMQHPKHHNDTFQPPIHGSLHIIIEESKGALIKETKIVGEIPSDKSEVVDKKEKIKDHSRMHPYNLNLLTCLSFAKP</sequence>
<dbReference type="Proteomes" id="UP001056120">
    <property type="component" value="Linkage Group LG05"/>
</dbReference>
<dbReference type="EMBL" id="CM042022">
    <property type="protein sequence ID" value="KAI3815434.1"/>
    <property type="molecule type" value="Genomic_DNA"/>
</dbReference>
<comment type="caution">
    <text evidence="1">The sequence shown here is derived from an EMBL/GenBank/DDBJ whole genome shotgun (WGS) entry which is preliminary data.</text>
</comment>
<keyword evidence="2" id="KW-1185">Reference proteome</keyword>
<name>A0ACB9J5G3_9ASTR</name>
<proteinExistence type="predicted"/>
<accession>A0ACB9J5G3</accession>
<evidence type="ECO:0000313" key="1">
    <source>
        <dbReference type="EMBL" id="KAI3815434.1"/>
    </source>
</evidence>